<organism evidence="2 3">
    <name type="scientific">Streptomyces chartreusis</name>
    <dbReference type="NCBI Taxonomy" id="1969"/>
    <lineage>
        <taxon>Bacteria</taxon>
        <taxon>Bacillati</taxon>
        <taxon>Actinomycetota</taxon>
        <taxon>Actinomycetes</taxon>
        <taxon>Kitasatosporales</taxon>
        <taxon>Streptomycetaceae</taxon>
        <taxon>Streptomyces</taxon>
    </lineage>
</organism>
<name>A0A7H8TAB7_STRCX</name>
<protein>
    <submittedName>
        <fullName evidence="2">AAA family ATPase</fullName>
    </submittedName>
</protein>
<dbReference type="PANTHER" id="PTHR13696">
    <property type="entry name" value="P-LOOP CONTAINING NUCLEOSIDE TRIPHOSPHATE HYDROLASE"/>
    <property type="match status" value="1"/>
</dbReference>
<feature type="domain" description="AAA" evidence="1">
    <location>
        <begin position="31"/>
        <end position="196"/>
    </location>
</feature>
<proteinExistence type="predicted"/>
<dbReference type="InterPro" id="IPR025669">
    <property type="entry name" value="AAA_dom"/>
</dbReference>
<dbReference type="InterPro" id="IPR050678">
    <property type="entry name" value="DNA_Partitioning_ATPase"/>
</dbReference>
<evidence type="ECO:0000259" key="1">
    <source>
        <dbReference type="Pfam" id="PF13614"/>
    </source>
</evidence>
<dbReference type="AlphaFoldDB" id="A0A7H8TAB7"/>
<evidence type="ECO:0000313" key="2">
    <source>
        <dbReference type="EMBL" id="QKZ20354.1"/>
    </source>
</evidence>
<dbReference type="Proteomes" id="UP000509418">
    <property type="component" value="Chromosome"/>
</dbReference>
<dbReference type="Pfam" id="PF13614">
    <property type="entry name" value="AAA_31"/>
    <property type="match status" value="1"/>
</dbReference>
<dbReference type="Gene3D" id="3.40.50.300">
    <property type="entry name" value="P-loop containing nucleotide triphosphate hydrolases"/>
    <property type="match status" value="1"/>
</dbReference>
<accession>A0A7H8TAB7</accession>
<dbReference type="EMBL" id="CP056041">
    <property type="protein sequence ID" value="QKZ20354.1"/>
    <property type="molecule type" value="Genomic_DNA"/>
</dbReference>
<reference evidence="2 3" key="1">
    <citation type="submission" date="2020-06" db="EMBL/GenBank/DDBJ databases">
        <title>Genome mining for natural products.</title>
        <authorList>
            <person name="Zhang B."/>
            <person name="Shi J."/>
            <person name="Ge H."/>
        </authorList>
    </citation>
    <scope>NUCLEOTIDE SEQUENCE [LARGE SCALE GENOMIC DNA]</scope>
    <source>
        <strain evidence="2 3">NA02069</strain>
    </source>
</reference>
<dbReference type="InterPro" id="IPR027417">
    <property type="entry name" value="P-loop_NTPase"/>
</dbReference>
<dbReference type="PANTHER" id="PTHR13696:SF99">
    <property type="entry name" value="COBYRINIC ACID AC-DIAMIDE SYNTHASE"/>
    <property type="match status" value="1"/>
</dbReference>
<evidence type="ECO:0000313" key="3">
    <source>
        <dbReference type="Proteomes" id="UP000509418"/>
    </source>
</evidence>
<gene>
    <name evidence="2" type="ORF">HUT05_25180</name>
</gene>
<dbReference type="SUPFAM" id="SSF52540">
    <property type="entry name" value="P-loop containing nucleoside triphosphate hydrolases"/>
    <property type="match status" value="1"/>
</dbReference>
<keyword evidence="3" id="KW-1185">Reference proteome</keyword>
<dbReference type="RefSeq" id="WP_176576414.1">
    <property type="nucleotide sequence ID" value="NZ_CBDRGH010000036.1"/>
</dbReference>
<sequence>MSKTTLARHRRDMRPNGRNWPLLLAAFIITGGSAKTSTIIMLAVTLALRGYKVRVFDFDHQRSASHILCAMDELPAGHPTIWELMHGASLEECSVPARYVSVPANPGASTQDDPQAGNAQYEMIEGLSIVPGSRNVKNFDTESAQDGMLLTWFRELCDAYDGDDDVWLLDLPASLSKLVVSALIPFQEEDEIVPPVLVTSKEATDLKATFEELAEMRKQQNARSRIRKTEPTIKHILMCGTPTPSRPDSEGDLTVAAMKETYGEHFTLHTVKWSGVIRQQHRRQAPVHAFGNRNAAPIEDYNKVATALGFQDLNPA</sequence>